<evidence type="ECO:0000313" key="3">
    <source>
        <dbReference type="Proteomes" id="UP000193309"/>
    </source>
</evidence>
<dbReference type="GO" id="GO:0016740">
    <property type="term" value="F:transferase activity"/>
    <property type="evidence" value="ECO:0007669"/>
    <property type="project" value="UniProtKB-KW"/>
</dbReference>
<gene>
    <name evidence="2" type="ORF">SAMN06295981_1451</name>
</gene>
<keyword evidence="3" id="KW-1185">Reference proteome</keyword>
<dbReference type="STRING" id="1610489.SAMN06295981_1451"/>
<organism evidence="2 3">
    <name type="scientific">Corynebacterium pollutisoli</name>
    <dbReference type="NCBI Taxonomy" id="1610489"/>
    <lineage>
        <taxon>Bacteria</taxon>
        <taxon>Bacillati</taxon>
        <taxon>Actinomycetota</taxon>
        <taxon>Actinomycetes</taxon>
        <taxon>Mycobacteriales</taxon>
        <taxon>Corynebacteriaceae</taxon>
        <taxon>Corynebacterium</taxon>
    </lineage>
</organism>
<name>A0A1X7JCW1_9CORY</name>
<accession>A0A1X7JCW1</accession>
<dbReference type="Pfam" id="PF04230">
    <property type="entry name" value="PS_pyruv_trans"/>
    <property type="match status" value="1"/>
</dbReference>
<dbReference type="Proteomes" id="UP000193309">
    <property type="component" value="Unassembled WGS sequence"/>
</dbReference>
<reference evidence="3" key="1">
    <citation type="submission" date="2017-04" db="EMBL/GenBank/DDBJ databases">
        <authorList>
            <person name="Varghese N."/>
            <person name="Submissions S."/>
        </authorList>
    </citation>
    <scope>NUCLEOTIDE SEQUENCE [LARGE SCALE GENOMIC DNA]</scope>
    <source>
        <strain evidence="3">VDS</strain>
    </source>
</reference>
<keyword evidence="2" id="KW-0808">Transferase</keyword>
<evidence type="ECO:0000259" key="1">
    <source>
        <dbReference type="Pfam" id="PF04230"/>
    </source>
</evidence>
<sequence length="393" mass="42401">MSTLCATMGGMSDVIYLIAPAGHPNFGDEFIVSAWLRDIAYRRPRARVILDCHSPGVAAVLHHNMHPDLTVTDTLWRLVNECETAADVATAVADPTRSPRLITGLNLAKSADVVHVLGGGWVTDLWPQHIRVIAAAASIGGEGARRVATGQGLHPGHAIAGELEHWWSLFDTVTVRDTPSLEFAPAQAGQDDSWLAAADPLAANGLGHGPEDARLRGTVVAAQSDLLGIPVEELAQRIVRQLREWSTTGDDLAFIECIPGGDWLVWDAMCRLDPELMEGARFVAFDELWAHGLPARAGQTWISTRFHPHLIAAARGARGIAVSAHDGDYYEVKHSSVGSGWPVTTLEEPTRPGEGVADATGRREAATALAEEIYPAGPRERLKRDLKRALRRG</sequence>
<feature type="domain" description="Polysaccharide pyruvyl transferase" evidence="1">
    <location>
        <begin position="25"/>
        <end position="182"/>
    </location>
</feature>
<evidence type="ECO:0000313" key="2">
    <source>
        <dbReference type="EMBL" id="SMG25442.1"/>
    </source>
</evidence>
<protein>
    <submittedName>
        <fullName evidence="2">Polysaccharide pyruvyl transferase family protein WcaK</fullName>
    </submittedName>
</protein>
<dbReference type="InterPro" id="IPR007345">
    <property type="entry name" value="Polysacch_pyruvyl_Trfase"/>
</dbReference>
<proteinExistence type="predicted"/>
<dbReference type="EMBL" id="FXAR01000004">
    <property type="protein sequence ID" value="SMG25442.1"/>
    <property type="molecule type" value="Genomic_DNA"/>
</dbReference>
<dbReference type="AlphaFoldDB" id="A0A1X7JCW1"/>